<evidence type="ECO:0000313" key="2">
    <source>
        <dbReference type="Proteomes" id="UP000814128"/>
    </source>
</evidence>
<protein>
    <submittedName>
        <fullName evidence="1">Uncharacterized protein</fullName>
    </submittedName>
</protein>
<keyword evidence="2" id="KW-1185">Reference proteome</keyword>
<evidence type="ECO:0000313" key="1">
    <source>
        <dbReference type="EMBL" id="KAI0030298.1"/>
    </source>
</evidence>
<name>A0ACB8QEQ6_9AGAM</name>
<comment type="caution">
    <text evidence="1">The sequence shown here is derived from an EMBL/GenBank/DDBJ whole genome shotgun (WGS) entry which is preliminary data.</text>
</comment>
<gene>
    <name evidence="1" type="ORF">K488DRAFT_54527</name>
</gene>
<dbReference type="EMBL" id="MU273629">
    <property type="protein sequence ID" value="KAI0030298.1"/>
    <property type="molecule type" value="Genomic_DNA"/>
</dbReference>
<accession>A0ACB8QEQ6</accession>
<proteinExistence type="predicted"/>
<organism evidence="1 2">
    <name type="scientific">Vararia minispora EC-137</name>
    <dbReference type="NCBI Taxonomy" id="1314806"/>
    <lineage>
        <taxon>Eukaryota</taxon>
        <taxon>Fungi</taxon>
        <taxon>Dikarya</taxon>
        <taxon>Basidiomycota</taxon>
        <taxon>Agaricomycotina</taxon>
        <taxon>Agaricomycetes</taxon>
        <taxon>Russulales</taxon>
        <taxon>Lachnocladiaceae</taxon>
        <taxon>Vararia</taxon>
    </lineage>
</organism>
<reference evidence="1" key="1">
    <citation type="submission" date="2021-02" db="EMBL/GenBank/DDBJ databases">
        <authorList>
            <consortium name="DOE Joint Genome Institute"/>
            <person name="Ahrendt S."/>
            <person name="Looney B.P."/>
            <person name="Miyauchi S."/>
            <person name="Morin E."/>
            <person name="Drula E."/>
            <person name="Courty P.E."/>
            <person name="Chicoki N."/>
            <person name="Fauchery L."/>
            <person name="Kohler A."/>
            <person name="Kuo A."/>
            <person name="Labutti K."/>
            <person name="Pangilinan J."/>
            <person name="Lipzen A."/>
            <person name="Riley R."/>
            <person name="Andreopoulos W."/>
            <person name="He G."/>
            <person name="Johnson J."/>
            <person name="Barry K.W."/>
            <person name="Grigoriev I.V."/>
            <person name="Nagy L."/>
            <person name="Hibbett D."/>
            <person name="Henrissat B."/>
            <person name="Matheny P.B."/>
            <person name="Labbe J."/>
            <person name="Martin F."/>
        </authorList>
    </citation>
    <scope>NUCLEOTIDE SEQUENCE</scope>
    <source>
        <strain evidence="1">EC-137</strain>
    </source>
</reference>
<sequence length="219" mass="24288">MCQKPTKFSGHVVRSGQIGLYEHAGQPRVVVEPGLYPRSPFRNWWARSWKGTKNLSDGIITFAGLTCFRLSINQGSIFVVRGSAPNRTSGSYKNSGFVAYSAEGGHKVRIVDQGKLSNPVRDPITKTVLGSTEEVKMTQLFSNTEQEFTTALFFNVLANSCAVLQRGEDFEVCGAGQHCLIDTSVVLRGMYALGENQTEINAKDLYVLFFTHTYLLWCC</sequence>
<reference evidence="1" key="2">
    <citation type="journal article" date="2022" name="New Phytol.">
        <title>Evolutionary transition to the ectomycorrhizal habit in the genomes of a hyperdiverse lineage of mushroom-forming fungi.</title>
        <authorList>
            <person name="Looney B."/>
            <person name="Miyauchi S."/>
            <person name="Morin E."/>
            <person name="Drula E."/>
            <person name="Courty P.E."/>
            <person name="Kohler A."/>
            <person name="Kuo A."/>
            <person name="LaButti K."/>
            <person name="Pangilinan J."/>
            <person name="Lipzen A."/>
            <person name="Riley R."/>
            <person name="Andreopoulos W."/>
            <person name="He G."/>
            <person name="Johnson J."/>
            <person name="Nolan M."/>
            <person name="Tritt A."/>
            <person name="Barry K.W."/>
            <person name="Grigoriev I.V."/>
            <person name="Nagy L.G."/>
            <person name="Hibbett D."/>
            <person name="Henrissat B."/>
            <person name="Matheny P.B."/>
            <person name="Labbe J."/>
            <person name="Martin F.M."/>
        </authorList>
    </citation>
    <scope>NUCLEOTIDE SEQUENCE</scope>
    <source>
        <strain evidence="1">EC-137</strain>
    </source>
</reference>
<dbReference type="Proteomes" id="UP000814128">
    <property type="component" value="Unassembled WGS sequence"/>
</dbReference>